<evidence type="ECO:0000313" key="8">
    <source>
        <dbReference type="EMBL" id="KAB1640078.1"/>
    </source>
</evidence>
<feature type="DNA-binding region" description="OmpR/PhoB-type" evidence="6">
    <location>
        <begin position="127"/>
        <end position="224"/>
    </location>
</feature>
<dbReference type="PANTHER" id="PTHR48111">
    <property type="entry name" value="REGULATOR OF RPOS"/>
    <property type="match status" value="1"/>
</dbReference>
<dbReference type="AlphaFoldDB" id="A0A6N6NLJ6"/>
<dbReference type="GO" id="GO:0006355">
    <property type="term" value="P:regulation of DNA-templated transcription"/>
    <property type="evidence" value="ECO:0007669"/>
    <property type="project" value="InterPro"/>
</dbReference>
<keyword evidence="2" id="KW-0902">Two-component regulatory system</keyword>
<dbReference type="CDD" id="cd00383">
    <property type="entry name" value="trans_reg_C"/>
    <property type="match status" value="1"/>
</dbReference>
<dbReference type="FunFam" id="1.10.10.10:FF:000018">
    <property type="entry name" value="DNA-binding response regulator ResD"/>
    <property type="match status" value="1"/>
</dbReference>
<evidence type="ECO:0000256" key="5">
    <source>
        <dbReference type="ARBA" id="ARBA00023163"/>
    </source>
</evidence>
<evidence type="ECO:0000259" key="7">
    <source>
        <dbReference type="PROSITE" id="PS51755"/>
    </source>
</evidence>
<comment type="caution">
    <text evidence="8">The sequence shown here is derived from an EMBL/GenBank/DDBJ whole genome shotgun (WGS) entry which is preliminary data.</text>
</comment>
<dbReference type="EMBL" id="WAJR01000019">
    <property type="protein sequence ID" value="KAB1640078.1"/>
    <property type="molecule type" value="Genomic_DNA"/>
</dbReference>
<keyword evidence="4 6" id="KW-0238">DNA-binding</keyword>
<evidence type="ECO:0000256" key="4">
    <source>
        <dbReference type="ARBA" id="ARBA00023125"/>
    </source>
</evidence>
<accession>A0A6N6NLJ6</accession>
<evidence type="ECO:0000256" key="3">
    <source>
        <dbReference type="ARBA" id="ARBA00023015"/>
    </source>
</evidence>
<dbReference type="SUPFAM" id="SSF46894">
    <property type="entry name" value="C-terminal effector domain of the bipartite response regulators"/>
    <property type="match status" value="1"/>
</dbReference>
<dbReference type="Gene3D" id="3.40.50.2300">
    <property type="match status" value="1"/>
</dbReference>
<dbReference type="GO" id="GO:0000976">
    <property type="term" value="F:transcription cis-regulatory region binding"/>
    <property type="evidence" value="ECO:0007669"/>
    <property type="project" value="TreeGrafter"/>
</dbReference>
<evidence type="ECO:0000256" key="6">
    <source>
        <dbReference type="PROSITE-ProRule" id="PRU01091"/>
    </source>
</evidence>
<evidence type="ECO:0000256" key="1">
    <source>
        <dbReference type="ARBA" id="ARBA00022553"/>
    </source>
</evidence>
<dbReference type="OrthoDB" id="8927943at2"/>
<keyword evidence="9" id="KW-1185">Reference proteome</keyword>
<dbReference type="InterPro" id="IPR036388">
    <property type="entry name" value="WH-like_DNA-bd_sf"/>
</dbReference>
<keyword evidence="1" id="KW-0597">Phosphoprotein</keyword>
<sequence length="224" mass="24845">MQRKTVLFIADSLDNAHKFQSVLSGLDVDVVAGSSAQFKKLLAQHPSHDLVIYEARGDALDTVAQAESLLVEDGSTSMLVIVNEAQLSEFRLPVQIKADFVVHGASAEECAARIRQLLWPGNEGSTSDYISVDNMTINLATYQVKVNGEPLDFTYLEYALLAFLVTHPGRTYSRDALLRRVWGFDYYGGSRTVDVHVRRVRAKLGPELAQRLETVRGVGYLWSA</sequence>
<dbReference type="GO" id="GO:0005829">
    <property type="term" value="C:cytosol"/>
    <property type="evidence" value="ECO:0007669"/>
    <property type="project" value="TreeGrafter"/>
</dbReference>
<dbReference type="GO" id="GO:0032993">
    <property type="term" value="C:protein-DNA complex"/>
    <property type="evidence" value="ECO:0007669"/>
    <property type="project" value="TreeGrafter"/>
</dbReference>
<evidence type="ECO:0000313" key="9">
    <source>
        <dbReference type="Proteomes" id="UP000468668"/>
    </source>
</evidence>
<proteinExistence type="predicted"/>
<feature type="domain" description="OmpR/PhoB-type" evidence="7">
    <location>
        <begin position="127"/>
        <end position="224"/>
    </location>
</feature>
<organism evidence="8 9">
    <name type="scientific">Ellagibacter isourolithinifaciens</name>
    <dbReference type="NCBI Taxonomy" id="2137581"/>
    <lineage>
        <taxon>Bacteria</taxon>
        <taxon>Bacillati</taxon>
        <taxon>Actinomycetota</taxon>
        <taxon>Coriobacteriia</taxon>
        <taxon>Eggerthellales</taxon>
        <taxon>Eggerthellaceae</taxon>
        <taxon>Ellagibacter</taxon>
    </lineage>
</organism>
<dbReference type="Proteomes" id="UP000468668">
    <property type="component" value="Unassembled WGS sequence"/>
</dbReference>
<evidence type="ECO:0000256" key="2">
    <source>
        <dbReference type="ARBA" id="ARBA00023012"/>
    </source>
</evidence>
<dbReference type="Gene3D" id="1.10.10.10">
    <property type="entry name" value="Winged helix-like DNA-binding domain superfamily/Winged helix DNA-binding domain"/>
    <property type="match status" value="1"/>
</dbReference>
<dbReference type="InterPro" id="IPR039420">
    <property type="entry name" value="WalR-like"/>
</dbReference>
<dbReference type="Pfam" id="PF00486">
    <property type="entry name" value="Trans_reg_C"/>
    <property type="match status" value="1"/>
</dbReference>
<keyword evidence="3" id="KW-0805">Transcription regulation</keyword>
<dbReference type="PROSITE" id="PS51755">
    <property type="entry name" value="OMPR_PHOB"/>
    <property type="match status" value="1"/>
</dbReference>
<keyword evidence="5" id="KW-0804">Transcription</keyword>
<dbReference type="InterPro" id="IPR001867">
    <property type="entry name" value="OmpR/PhoB-type_DNA-bd"/>
</dbReference>
<name>A0A6N6NLJ6_9ACTN</name>
<dbReference type="PANTHER" id="PTHR48111:SF4">
    <property type="entry name" value="DNA-BINDING DUAL TRANSCRIPTIONAL REGULATOR OMPR"/>
    <property type="match status" value="1"/>
</dbReference>
<dbReference type="InterPro" id="IPR016032">
    <property type="entry name" value="Sig_transdc_resp-reg_C-effctor"/>
</dbReference>
<reference evidence="8 9" key="1">
    <citation type="submission" date="2019-09" db="EMBL/GenBank/DDBJ databases">
        <title>Whole genome shotgun sequencing (WGS) of Ellagibacter isourolithinifaciens DSM 104140(T) and Adlercreutzia muris DSM 29508(T).</title>
        <authorList>
            <person name="Stoll D.A."/>
            <person name="Danylec N."/>
            <person name="Huch M."/>
        </authorList>
    </citation>
    <scope>NUCLEOTIDE SEQUENCE [LARGE SCALE GENOMIC DNA]</scope>
    <source>
        <strain evidence="8 9">DSM 104140</strain>
    </source>
</reference>
<dbReference type="GO" id="GO:0000156">
    <property type="term" value="F:phosphorelay response regulator activity"/>
    <property type="evidence" value="ECO:0007669"/>
    <property type="project" value="TreeGrafter"/>
</dbReference>
<dbReference type="SMART" id="SM00862">
    <property type="entry name" value="Trans_reg_C"/>
    <property type="match status" value="1"/>
</dbReference>
<protein>
    <submittedName>
        <fullName evidence="8">Transcriptional regulator</fullName>
    </submittedName>
</protein>
<gene>
    <name evidence="8" type="ORF">F8C90_07635</name>
</gene>